<evidence type="ECO:0000256" key="3">
    <source>
        <dbReference type="ARBA" id="ARBA00020071"/>
    </source>
</evidence>
<evidence type="ECO:0000256" key="1">
    <source>
        <dbReference type="ARBA" id="ARBA00003236"/>
    </source>
</evidence>
<dbReference type="SUPFAM" id="SSF88713">
    <property type="entry name" value="Glycoside hydrolase/deacetylase"/>
    <property type="match status" value="1"/>
</dbReference>
<keyword evidence="7" id="KW-1185">Reference proteome</keyword>
<sequence length="293" mass="33290">MQNIKPQPANLAPRSPEFPWPDNKKTALFVGFDVDAESVWIGMDPKNTERLVTMSYGGYEARVGVPKLLEVLARHEVKATFFITGWTVEAHPAMCEDILAGGHEVAHHGYLHLRPEPGNIDVMAEEVDRGLEALKRVLGIVPKGYRAPGGESYTEFLELLADRGFQYSSSWRDDIRPYRHVLPRGAGPIEIPVNYSFDDWNFGMTHRSGSRALFGREDVLGIWKDEFEQTRDWGGVTTMVMHPQVSGRPMRIRILDQFLTHVRSYEDVWFATGAEIADHFERHEAAQNNSTQR</sequence>
<dbReference type="PANTHER" id="PTHR47561">
    <property type="entry name" value="POLYSACCHARIDE DEACETYLASE FAMILY PROTEIN (AFU_ORTHOLOGUE AFUA_6G05030)"/>
    <property type="match status" value="1"/>
</dbReference>
<accession>A0ABS7VJL6</accession>
<protein>
    <recommendedName>
        <fullName evidence="3">Chitooligosaccharide deacetylase</fullName>
    </recommendedName>
    <alternativeName>
        <fullName evidence="4">Nodulation protein B</fullName>
    </alternativeName>
</protein>
<gene>
    <name evidence="6" type="ORF">K9B37_05375</name>
</gene>
<evidence type="ECO:0000313" key="7">
    <source>
        <dbReference type="Proteomes" id="UP000704176"/>
    </source>
</evidence>
<dbReference type="CDD" id="cd10938">
    <property type="entry name" value="CE4_HpPgdA_like"/>
    <property type="match status" value="1"/>
</dbReference>
<dbReference type="InterPro" id="IPR002509">
    <property type="entry name" value="NODB_dom"/>
</dbReference>
<name>A0ABS7VJL6_9HYPH</name>
<comment type="function">
    <text evidence="1">Is involved in generating a small heat-stable compound (Nod), an acylated oligomer of N-acetylglucosamine, that stimulates mitosis in various plant protoplasts.</text>
</comment>
<dbReference type="EMBL" id="JAIRBM010000003">
    <property type="protein sequence ID" value="MBZ6075718.1"/>
    <property type="molecule type" value="Genomic_DNA"/>
</dbReference>
<dbReference type="PANTHER" id="PTHR47561:SF1">
    <property type="entry name" value="POLYSACCHARIDE DEACETYLASE FAMILY PROTEIN (AFU_ORTHOLOGUE AFUA_6G05030)"/>
    <property type="match status" value="1"/>
</dbReference>
<comment type="similarity">
    <text evidence="2">Belongs to the polysaccharide deacetylase family.</text>
</comment>
<dbReference type="Proteomes" id="UP000704176">
    <property type="component" value="Unassembled WGS sequence"/>
</dbReference>
<dbReference type="Gene3D" id="3.20.20.370">
    <property type="entry name" value="Glycoside hydrolase/deacetylase"/>
    <property type="match status" value="1"/>
</dbReference>
<dbReference type="PROSITE" id="PS51677">
    <property type="entry name" value="NODB"/>
    <property type="match status" value="1"/>
</dbReference>
<comment type="caution">
    <text evidence="6">The sequence shown here is derived from an EMBL/GenBank/DDBJ whole genome shotgun (WGS) entry which is preliminary data.</text>
</comment>
<dbReference type="InterPro" id="IPR011330">
    <property type="entry name" value="Glyco_hydro/deAcase_b/a-brl"/>
</dbReference>
<dbReference type="Pfam" id="PF01522">
    <property type="entry name" value="Polysacc_deac_1"/>
    <property type="match status" value="1"/>
</dbReference>
<evidence type="ECO:0000256" key="4">
    <source>
        <dbReference type="ARBA" id="ARBA00032976"/>
    </source>
</evidence>
<evidence type="ECO:0000256" key="2">
    <source>
        <dbReference type="ARBA" id="ARBA00010973"/>
    </source>
</evidence>
<feature type="domain" description="NodB homology" evidence="5">
    <location>
        <begin position="50"/>
        <end position="271"/>
    </location>
</feature>
<dbReference type="RefSeq" id="WP_224311865.1">
    <property type="nucleotide sequence ID" value="NZ_JAIRBM010000003.1"/>
</dbReference>
<evidence type="ECO:0000259" key="5">
    <source>
        <dbReference type="PROSITE" id="PS51677"/>
    </source>
</evidence>
<proteinExistence type="inferred from homology"/>
<organism evidence="6 7">
    <name type="scientific">Microvirga puerhi</name>
    <dbReference type="NCBI Taxonomy" id="2876078"/>
    <lineage>
        <taxon>Bacteria</taxon>
        <taxon>Pseudomonadati</taxon>
        <taxon>Pseudomonadota</taxon>
        <taxon>Alphaproteobacteria</taxon>
        <taxon>Hyphomicrobiales</taxon>
        <taxon>Methylobacteriaceae</taxon>
        <taxon>Microvirga</taxon>
    </lineage>
</organism>
<evidence type="ECO:0000313" key="6">
    <source>
        <dbReference type="EMBL" id="MBZ6075718.1"/>
    </source>
</evidence>
<dbReference type="InterPro" id="IPR037950">
    <property type="entry name" value="PgdA-like"/>
</dbReference>
<reference evidence="6 7" key="1">
    <citation type="submission" date="2021-09" db="EMBL/GenBank/DDBJ databases">
        <title>The complete genome sequence of a new microorganism.</title>
        <authorList>
            <person name="Zi Z."/>
        </authorList>
    </citation>
    <scope>NUCLEOTIDE SEQUENCE [LARGE SCALE GENOMIC DNA]</scope>
    <source>
        <strain evidence="6 7">WGZ8</strain>
    </source>
</reference>